<dbReference type="AlphaFoldDB" id="U2DHF1"/>
<reference evidence="5 6" key="1">
    <citation type="journal article" date="2011" name="J. Bacteriol.">
        <title>Genome sequence of Halorhabdus tiamatea, the first archaeon isolated from a deep-sea anoxic brine lake.</title>
        <authorList>
            <person name="Antunes A."/>
            <person name="Alam I."/>
            <person name="Bajic V.B."/>
            <person name="Stingl U."/>
        </authorList>
    </citation>
    <scope>NUCLEOTIDE SEQUENCE [LARGE SCALE GENOMIC DNA]</scope>
    <source>
        <strain evidence="5 6">SARL4B</strain>
    </source>
</reference>
<dbReference type="Proteomes" id="UP000003861">
    <property type="component" value="Unassembled WGS sequence"/>
</dbReference>
<evidence type="ECO:0000259" key="3">
    <source>
        <dbReference type="Pfam" id="PF04967"/>
    </source>
</evidence>
<dbReference type="EMBL" id="AFNT02000033">
    <property type="protein sequence ID" value="ERJ05417.1"/>
    <property type="molecule type" value="Genomic_DNA"/>
</dbReference>
<dbReference type="InterPro" id="IPR031803">
    <property type="entry name" value="BAT_GAF/HTH-assoc"/>
</dbReference>
<evidence type="ECO:0000313" key="5">
    <source>
        <dbReference type="EMBL" id="ERJ05417.1"/>
    </source>
</evidence>
<evidence type="ECO:0000313" key="6">
    <source>
        <dbReference type="Proteomes" id="UP000003861"/>
    </source>
</evidence>
<keyword evidence="1" id="KW-0805">Transcription regulation</keyword>
<gene>
    <name evidence="5" type="ORF">HLRTI_002572</name>
</gene>
<feature type="domain" description="Bacterioopsin transcriptional activator GAF and HTH associated" evidence="4">
    <location>
        <begin position="38"/>
        <end position="164"/>
    </location>
</feature>
<comment type="caution">
    <text evidence="5">The sequence shown here is derived from an EMBL/GenBank/DDBJ whole genome shotgun (WGS) entry which is preliminary data.</text>
</comment>
<dbReference type="eggNOG" id="arCOG02274">
    <property type="taxonomic scope" value="Archaea"/>
</dbReference>
<dbReference type="Pfam" id="PF04967">
    <property type="entry name" value="HTH_10"/>
    <property type="match status" value="1"/>
</dbReference>
<name>U2DHF1_9EURY</name>
<dbReference type="Pfam" id="PF15915">
    <property type="entry name" value="BAT"/>
    <property type="match status" value="1"/>
</dbReference>
<evidence type="ECO:0000256" key="1">
    <source>
        <dbReference type="ARBA" id="ARBA00023015"/>
    </source>
</evidence>
<dbReference type="PATRIC" id="fig|1033806.13.peg.2282"/>
<dbReference type="Gene3D" id="1.10.10.10">
    <property type="entry name" value="Winged helix-like DNA-binding domain superfamily/Winged helix DNA-binding domain"/>
    <property type="match status" value="1"/>
</dbReference>
<accession>U2DHF1</accession>
<dbReference type="InterPro" id="IPR007050">
    <property type="entry name" value="HTH_bacterioopsin"/>
</dbReference>
<dbReference type="STRING" id="1033806.HTIA_1220"/>
<sequence length="233" mass="25810">MFGTTTPDQAEHVQNMVHATLSLSIPRRIWIGALSQDHPDSCIRVLSAFPKGEESGVGLIEVDGPDASAVVDAIEAEETVTDLAVLNRHDETALIQFETTDPLLLFPIVGSGIPLELPFDIRDGEARWELTASQDRLSELGEQLETLGIAFTVEQLRQHVEPEQVLTDRQTTLVQAAIERGYYDTPRECTLTELAEALDMAKSTCSETLHRAEEQIIKGFFEDEPTASARRRL</sequence>
<reference evidence="5 6" key="2">
    <citation type="journal article" date="2013" name="PLoS ONE">
        <title>INDIGO - INtegrated Data Warehouse of MIcrobial GenOmes with Examples from the Red Sea Extremophiles.</title>
        <authorList>
            <person name="Alam I."/>
            <person name="Antunes A."/>
            <person name="Kamau A.A."/>
            <person name="Ba Alawi W."/>
            <person name="Kalkatawi M."/>
            <person name="Stingl U."/>
            <person name="Bajic V.B."/>
        </authorList>
    </citation>
    <scope>NUCLEOTIDE SEQUENCE [LARGE SCALE GENOMIC DNA]</scope>
    <source>
        <strain evidence="5 6">SARL4B</strain>
    </source>
</reference>
<evidence type="ECO:0000259" key="4">
    <source>
        <dbReference type="Pfam" id="PF15915"/>
    </source>
</evidence>
<organism evidence="5 6">
    <name type="scientific">Halorhabdus tiamatea SARL4B</name>
    <dbReference type="NCBI Taxonomy" id="1033806"/>
    <lineage>
        <taxon>Archaea</taxon>
        <taxon>Methanobacteriati</taxon>
        <taxon>Methanobacteriota</taxon>
        <taxon>Stenosarchaea group</taxon>
        <taxon>Halobacteria</taxon>
        <taxon>Halobacteriales</taxon>
        <taxon>Haloarculaceae</taxon>
        <taxon>Halorhabdus</taxon>
    </lineage>
</organism>
<proteinExistence type="predicted"/>
<evidence type="ECO:0000256" key="2">
    <source>
        <dbReference type="ARBA" id="ARBA00023163"/>
    </source>
</evidence>
<dbReference type="InterPro" id="IPR036388">
    <property type="entry name" value="WH-like_DNA-bd_sf"/>
</dbReference>
<keyword evidence="2" id="KW-0804">Transcription</keyword>
<dbReference type="PANTHER" id="PTHR34236">
    <property type="entry name" value="DIMETHYL SULFOXIDE REDUCTASE TRANSCRIPTIONAL ACTIVATOR"/>
    <property type="match status" value="1"/>
</dbReference>
<feature type="domain" description="HTH bat-type" evidence="3">
    <location>
        <begin position="166"/>
        <end position="218"/>
    </location>
</feature>
<protein>
    <submittedName>
        <fullName evidence="5">Bacterio-opsin activator HTH domain protein</fullName>
    </submittedName>
</protein>
<dbReference type="PANTHER" id="PTHR34236:SF1">
    <property type="entry name" value="DIMETHYL SULFOXIDE REDUCTASE TRANSCRIPTIONAL ACTIVATOR"/>
    <property type="match status" value="1"/>
</dbReference>